<evidence type="ECO:0000313" key="4">
    <source>
        <dbReference type="Proteomes" id="UP001160130"/>
    </source>
</evidence>
<keyword evidence="4" id="KW-1185">Reference proteome</keyword>
<feature type="transmembrane region" description="Helical" evidence="2">
    <location>
        <begin position="113"/>
        <end position="136"/>
    </location>
</feature>
<name>A0ABT6L0N7_9MYCO</name>
<proteinExistence type="predicted"/>
<protein>
    <submittedName>
        <fullName evidence="3">MFS family permease</fullName>
    </submittedName>
</protein>
<evidence type="ECO:0000313" key="3">
    <source>
        <dbReference type="EMBL" id="MDH6196513.1"/>
    </source>
</evidence>
<gene>
    <name evidence="3" type="ORF">M2272_003156</name>
</gene>
<dbReference type="SUPFAM" id="SSF103473">
    <property type="entry name" value="MFS general substrate transporter"/>
    <property type="match status" value="1"/>
</dbReference>
<feature type="compositionally biased region" description="Acidic residues" evidence="1">
    <location>
        <begin position="167"/>
        <end position="176"/>
    </location>
</feature>
<feature type="region of interest" description="Disordered" evidence="1">
    <location>
        <begin position="144"/>
        <end position="207"/>
    </location>
</feature>
<keyword evidence="2" id="KW-0472">Membrane</keyword>
<feature type="compositionally biased region" description="Acidic residues" evidence="1">
    <location>
        <begin position="188"/>
        <end position="198"/>
    </location>
</feature>
<dbReference type="Pfam" id="PF26307">
    <property type="entry name" value="LUCA"/>
    <property type="match status" value="1"/>
</dbReference>
<keyword evidence="2" id="KW-0812">Transmembrane</keyword>
<evidence type="ECO:0000256" key="1">
    <source>
        <dbReference type="SAM" id="MobiDB-lite"/>
    </source>
</evidence>
<dbReference type="Proteomes" id="UP001160130">
    <property type="component" value="Unassembled WGS sequence"/>
</dbReference>
<feature type="compositionally biased region" description="Basic and acidic residues" evidence="1">
    <location>
        <begin position="177"/>
        <end position="187"/>
    </location>
</feature>
<sequence>MGRAVTVIWHASFSILAAGLYFFFVLPRWPELMGQTSPTLGLVLRIVAGVLIGLTALPVVFTLQRTQRPELATPQLALRLRAASISLHVLAAVLIVGTAVAEIWLSLDNDGQWLFGIYGAAAAIALLGIFGFYLAFVAELPPPPPKPLKTREKTQRRGRKQAAANAEEAEEAEETSEADKEAEKADDSEAEETEDAEPVETKATVES</sequence>
<organism evidence="3 4">
    <name type="scientific">Mycolicibacterium frederiksbergense</name>
    <dbReference type="NCBI Taxonomy" id="117567"/>
    <lineage>
        <taxon>Bacteria</taxon>
        <taxon>Bacillati</taxon>
        <taxon>Actinomycetota</taxon>
        <taxon>Actinomycetes</taxon>
        <taxon>Mycobacteriales</taxon>
        <taxon>Mycobacteriaceae</taxon>
        <taxon>Mycolicibacterium</taxon>
    </lineage>
</organism>
<dbReference type="InterPro" id="IPR058689">
    <property type="entry name" value="LUCA"/>
</dbReference>
<keyword evidence="2" id="KW-1133">Transmembrane helix</keyword>
<feature type="transmembrane region" description="Helical" evidence="2">
    <location>
        <begin position="46"/>
        <end position="64"/>
    </location>
</feature>
<reference evidence="3 4" key="1">
    <citation type="submission" date="2023-04" db="EMBL/GenBank/DDBJ databases">
        <title>Forest soil microbial communities from Buena Vista Peninsula, Colon Province, Panama.</title>
        <authorList>
            <person name="Bouskill N."/>
        </authorList>
    </citation>
    <scope>NUCLEOTIDE SEQUENCE [LARGE SCALE GENOMIC DNA]</scope>
    <source>
        <strain evidence="3 4">AC80</strain>
    </source>
</reference>
<accession>A0ABT6L0N7</accession>
<feature type="transmembrane region" description="Helical" evidence="2">
    <location>
        <begin position="7"/>
        <end position="26"/>
    </location>
</feature>
<comment type="caution">
    <text evidence="3">The sequence shown here is derived from an EMBL/GenBank/DDBJ whole genome shotgun (WGS) entry which is preliminary data.</text>
</comment>
<feature type="transmembrane region" description="Helical" evidence="2">
    <location>
        <begin position="85"/>
        <end position="107"/>
    </location>
</feature>
<evidence type="ECO:0000256" key="2">
    <source>
        <dbReference type="SAM" id="Phobius"/>
    </source>
</evidence>
<dbReference type="EMBL" id="JARXVE010000004">
    <property type="protein sequence ID" value="MDH6196513.1"/>
    <property type="molecule type" value="Genomic_DNA"/>
</dbReference>
<dbReference type="InterPro" id="IPR036259">
    <property type="entry name" value="MFS_trans_sf"/>
</dbReference>